<dbReference type="InterPro" id="IPR024674">
    <property type="entry name" value="HpaB/PvcC/4-BUDH_N"/>
</dbReference>
<dbReference type="PIRSF" id="PIRSF000331">
    <property type="entry name" value="HpaA_HpaB"/>
    <property type="match status" value="1"/>
</dbReference>
<dbReference type="InterPro" id="IPR009100">
    <property type="entry name" value="AcylCoA_DH/oxidase_NM_dom_sf"/>
</dbReference>
<name>W4LCL9_ENTF1</name>
<dbReference type="PANTHER" id="PTHR36117">
    <property type="entry name" value="4-HYDROXYPHENYLACETATE 3-MONOOXYGENASE-RELATED"/>
    <property type="match status" value="1"/>
</dbReference>
<reference evidence="6 7" key="1">
    <citation type="journal article" date="2014" name="Nature">
        <title>An environmental bacterial taxon with a large and distinct metabolic repertoire.</title>
        <authorList>
            <person name="Wilson M.C."/>
            <person name="Mori T."/>
            <person name="Ruckert C."/>
            <person name="Uria A.R."/>
            <person name="Helf M.J."/>
            <person name="Takada K."/>
            <person name="Gernert C."/>
            <person name="Steffens U.A."/>
            <person name="Heycke N."/>
            <person name="Schmitt S."/>
            <person name="Rinke C."/>
            <person name="Helfrich E.J."/>
            <person name="Brachmann A.O."/>
            <person name="Gurgui C."/>
            <person name="Wakimoto T."/>
            <person name="Kracht M."/>
            <person name="Crusemann M."/>
            <person name="Hentschel U."/>
            <person name="Abe I."/>
            <person name="Matsunaga S."/>
            <person name="Kalinowski J."/>
            <person name="Takeyama H."/>
            <person name="Piel J."/>
        </authorList>
    </citation>
    <scope>NUCLEOTIDE SEQUENCE [LARGE SCALE GENOMIC DNA]</scope>
    <source>
        <strain evidence="7">TSY1</strain>
    </source>
</reference>
<evidence type="ECO:0000256" key="2">
    <source>
        <dbReference type="ARBA" id="ARBA00022827"/>
    </source>
</evidence>
<dbReference type="HOGENOM" id="CLU_023920_1_0_7"/>
<feature type="domain" description="HpaB/PvcC/4-BUDH N-terminal" evidence="5">
    <location>
        <begin position="3"/>
        <end position="270"/>
    </location>
</feature>
<feature type="domain" description="HpaB/PvcC/4-BUDH C-terminal" evidence="4">
    <location>
        <begin position="279"/>
        <end position="476"/>
    </location>
</feature>
<dbReference type="InterPro" id="IPR046373">
    <property type="entry name" value="Acyl-CoA_Oxase/DH_mid-dom_sf"/>
</dbReference>
<accession>W4LCL9</accession>
<dbReference type="Pfam" id="PF03241">
    <property type="entry name" value="HpaB"/>
    <property type="match status" value="1"/>
</dbReference>
<evidence type="ECO:0000259" key="5">
    <source>
        <dbReference type="Pfam" id="PF11794"/>
    </source>
</evidence>
<sequence length="486" mass="54402">MRTANDYKASLQDDRVIYYKGEQVKDVTTHPALRVAVEHASIDYRMAEDSRYRDLAVAEDPETGALISRYYYLPRNSDDLIKRSQLIETATRLGRTLVVLIKEIGTDALFALHMLARYMDDHEHTDYLSRVKAFYRHCADNDLAVAVAQTDVKGDRSLAPAAQDHPDYYVRIVDERPDGIVVRGAKIHTSVLTNSNEVIVLPTRNMSEADKDYAVAFAVPANTPGLKMICSPYGAPREGNFDHPITSQHKMTETLTVFDDVFVPRERVFLQKEWQYAGVLAKTFVEFHRFTAISYKLPLTDALAGAAQLIADYNGLTRAGHIREKITRLIAYTQTLRALTQQAALNCRVAEEDIAVPSPLLVNIAKLHFAENYHKMVSYVQDIAGGILVTGPSEEDFLNPETKPIVEKYLGGKAGISARDRVRVLNMISDLTASDFGGYQEVLAIHAEGSIEAEKMTIHREFDFRDHLELAKYIAGLDHATDALGL</sequence>
<comment type="caution">
    <text evidence="6">The sequence shown here is derived from an EMBL/GenBank/DDBJ whole genome shotgun (WGS) entry which is preliminary data.</text>
</comment>
<dbReference type="EMBL" id="AZHW01000869">
    <property type="protein sequence ID" value="ETW95803.1"/>
    <property type="molecule type" value="Genomic_DNA"/>
</dbReference>
<dbReference type="Gene3D" id="1.10.3140.10">
    <property type="entry name" value="4-hydroxybutyryl-coa dehydratase, domain 1"/>
    <property type="match status" value="1"/>
</dbReference>
<keyword evidence="3" id="KW-0560">Oxidoreductase</keyword>
<dbReference type="InterPro" id="IPR004925">
    <property type="entry name" value="HpaB/PvcC/4-BUDH"/>
</dbReference>
<gene>
    <name evidence="6" type="ORF">ETSY1_29125</name>
</gene>
<dbReference type="GO" id="GO:0016627">
    <property type="term" value="F:oxidoreductase activity, acting on the CH-CH group of donors"/>
    <property type="evidence" value="ECO:0007669"/>
    <property type="project" value="InterPro"/>
</dbReference>
<dbReference type="InterPro" id="IPR024719">
    <property type="entry name" value="HpaB/PvcC/4-BUDH_C"/>
</dbReference>
<evidence type="ECO:0000256" key="3">
    <source>
        <dbReference type="ARBA" id="ARBA00023002"/>
    </source>
</evidence>
<proteinExistence type="predicted"/>
<dbReference type="Gene3D" id="2.40.110.10">
    <property type="entry name" value="Butyryl-CoA Dehydrogenase, subunit A, domain 2"/>
    <property type="match status" value="1"/>
</dbReference>
<keyword evidence="2" id="KW-0274">FAD</keyword>
<protein>
    <submittedName>
        <fullName evidence="6">4-hydroxybutyryl-CoA dehydratase</fullName>
    </submittedName>
</protein>
<keyword evidence="7" id="KW-1185">Reference proteome</keyword>
<dbReference type="AlphaFoldDB" id="W4LCL9"/>
<keyword evidence="1" id="KW-0285">Flavoprotein</keyword>
<dbReference type="SUPFAM" id="SSF56645">
    <property type="entry name" value="Acyl-CoA dehydrogenase NM domain-like"/>
    <property type="match status" value="1"/>
</dbReference>
<evidence type="ECO:0000313" key="7">
    <source>
        <dbReference type="Proteomes" id="UP000019141"/>
    </source>
</evidence>
<dbReference type="PANTHER" id="PTHR36117:SF3">
    <property type="entry name" value="4-HYDROXYPHENYLACETATE 3-MONOOXYGENASE-RELATED"/>
    <property type="match status" value="1"/>
</dbReference>
<dbReference type="Gene3D" id="1.20.140.10">
    <property type="entry name" value="Butyryl-CoA Dehydrogenase, subunit A, domain 3"/>
    <property type="match status" value="1"/>
</dbReference>
<organism evidence="6 7">
    <name type="scientific">Entotheonella factor</name>
    <dbReference type="NCBI Taxonomy" id="1429438"/>
    <lineage>
        <taxon>Bacteria</taxon>
        <taxon>Pseudomonadati</taxon>
        <taxon>Nitrospinota/Tectimicrobiota group</taxon>
        <taxon>Candidatus Tectimicrobiota</taxon>
        <taxon>Candidatus Entotheonellia</taxon>
        <taxon>Candidatus Entotheonellales</taxon>
        <taxon>Candidatus Entotheonellaceae</taxon>
        <taxon>Candidatus Entotheonella</taxon>
    </lineage>
</organism>
<evidence type="ECO:0000259" key="4">
    <source>
        <dbReference type="Pfam" id="PF03241"/>
    </source>
</evidence>
<dbReference type="InterPro" id="IPR036250">
    <property type="entry name" value="AcylCo_DH-like_C"/>
</dbReference>
<evidence type="ECO:0000256" key="1">
    <source>
        <dbReference type="ARBA" id="ARBA00022630"/>
    </source>
</evidence>
<evidence type="ECO:0000313" key="6">
    <source>
        <dbReference type="EMBL" id="ETW95803.1"/>
    </source>
</evidence>
<dbReference type="Proteomes" id="UP000019141">
    <property type="component" value="Unassembled WGS sequence"/>
</dbReference>
<dbReference type="SUPFAM" id="SSF47203">
    <property type="entry name" value="Acyl-CoA dehydrogenase C-terminal domain-like"/>
    <property type="match status" value="1"/>
</dbReference>
<dbReference type="Pfam" id="PF11794">
    <property type="entry name" value="HpaB_N"/>
    <property type="match status" value="1"/>
</dbReference>